<evidence type="ECO:0000313" key="1">
    <source>
        <dbReference type="EMBL" id="CDS88744.1"/>
    </source>
</evidence>
<reference evidence="1" key="1">
    <citation type="submission" date="2014-07" db="EMBL/GenBank/DDBJ databases">
        <authorList>
            <person name="Monot Marc"/>
        </authorList>
    </citation>
    <scope>NUCLEOTIDE SEQUENCE</scope>
</reference>
<name>A0A069AHI3_CLODI</name>
<protein>
    <submittedName>
        <fullName evidence="1">Uncharacterized protein</fullName>
    </submittedName>
</protein>
<sequence length="259" mass="30228">MKVNENNINNIDEELDELSRKVYLESPDFWISISDKIIDKVFDEMLLFFAVKYNYFNIVCFAIENNYLDLNMPSKNKKYTNIMEHLLDTSTQNEDKKIYNYLLSLNKGYRLDERPILDELNCNISSDTFEKKDIYLPKYLCPSCNSNIFDTGYKVSNDITYKFSSKEAEPIEMCSEVSSIRCCNCDELLEDITIDKLYNLCKIQNCNNCGSNLTKVGIIAKKKMNFDENTEKFKDVSTSYCCGNCDSEINLSQREHFKI</sequence>
<gene>
    <name evidence="1" type="ORF">BN1096_700134</name>
</gene>
<accession>A0A069AHI3</accession>
<organism evidence="1">
    <name type="scientific">Clostridioides difficile</name>
    <name type="common">Peptoclostridium difficile</name>
    <dbReference type="NCBI Taxonomy" id="1496"/>
    <lineage>
        <taxon>Bacteria</taxon>
        <taxon>Bacillati</taxon>
        <taxon>Bacillota</taxon>
        <taxon>Clostridia</taxon>
        <taxon>Peptostreptococcales</taxon>
        <taxon>Peptostreptococcaceae</taxon>
        <taxon>Clostridioides</taxon>
    </lineage>
</organism>
<proteinExistence type="predicted"/>
<dbReference type="EMBL" id="LK932525">
    <property type="protein sequence ID" value="CDS88744.1"/>
    <property type="molecule type" value="Genomic_DNA"/>
</dbReference>
<dbReference type="AlphaFoldDB" id="A0A069AHI3"/>